<protein>
    <recommendedName>
        <fullName evidence="2">Sulfotransferase domain-containing protein</fullName>
    </recommendedName>
</protein>
<keyword evidence="1" id="KW-0472">Membrane</keyword>
<reference evidence="3 4" key="1">
    <citation type="submission" date="2022-05" db="EMBL/GenBank/DDBJ databases">
        <authorList>
            <consortium name="Genoscope - CEA"/>
            <person name="William W."/>
        </authorList>
    </citation>
    <scope>NUCLEOTIDE SEQUENCE [LARGE SCALE GENOMIC DNA]</scope>
</reference>
<proteinExistence type="predicted"/>
<dbReference type="Pfam" id="PF00685">
    <property type="entry name" value="Sulfotransfer_1"/>
    <property type="match status" value="1"/>
</dbReference>
<dbReference type="SUPFAM" id="SSF52540">
    <property type="entry name" value="P-loop containing nucleoside triphosphate hydrolases"/>
    <property type="match status" value="1"/>
</dbReference>
<evidence type="ECO:0000259" key="2">
    <source>
        <dbReference type="Pfam" id="PF00685"/>
    </source>
</evidence>
<sequence>MKFPCQNLLMSYRVLFVIAVSCAALGLLYVMIFDNFLTPQWNTIFYTNSRMYHLNTSNKKRTAVFQINAKEKGDHIKEQSSRAEASQIRNNLRNLSTLQSQPNSVATRKNLIILSPGRGGSSFLGGIFDSSPYVMYWFEPLHTVITEILKADVIKFFEGEEPKNYSQTSVRVINSMFDCDFSNISDLTITAFSNSMFRKRSRAQTSGYLCPDKCLPFTRSLLRKACNSSNHTVIKILTDRVPNKAIESLEELFKMTDRYDAKLILLFRDPRALLYSMTESARWITDSPLDSKFRKFVHRVCNPIIQNIRFGLSPPPWLKNRFRVVRYEDLALNTVNTAQELFRFAGFDWSESVERWIAKHSGRSSKTSARDPYSLYRNASFVINKWKNASEVFIRTVEDTCGDLMDMLGYEKWTKHGKSDIITVNKEIRYP</sequence>
<evidence type="ECO:0000256" key="1">
    <source>
        <dbReference type="SAM" id="Phobius"/>
    </source>
</evidence>
<feature type="transmembrane region" description="Helical" evidence="1">
    <location>
        <begin position="12"/>
        <end position="32"/>
    </location>
</feature>
<name>A0ABN8N1K7_9CNID</name>
<dbReference type="InterPro" id="IPR051135">
    <property type="entry name" value="Gal/GlcNAc/GalNAc_ST"/>
</dbReference>
<comment type="caution">
    <text evidence="3">The sequence shown here is derived from an EMBL/GenBank/DDBJ whole genome shotgun (WGS) entry which is preliminary data.</text>
</comment>
<dbReference type="InterPro" id="IPR027417">
    <property type="entry name" value="P-loop_NTPase"/>
</dbReference>
<gene>
    <name evidence="3" type="ORF">PEVE_00040142</name>
</gene>
<feature type="domain" description="Sulfotransferase" evidence="2">
    <location>
        <begin position="111"/>
        <end position="361"/>
    </location>
</feature>
<keyword evidence="1" id="KW-1133">Transmembrane helix</keyword>
<organism evidence="3 4">
    <name type="scientific">Porites evermanni</name>
    <dbReference type="NCBI Taxonomy" id="104178"/>
    <lineage>
        <taxon>Eukaryota</taxon>
        <taxon>Metazoa</taxon>
        <taxon>Cnidaria</taxon>
        <taxon>Anthozoa</taxon>
        <taxon>Hexacorallia</taxon>
        <taxon>Scleractinia</taxon>
        <taxon>Fungiina</taxon>
        <taxon>Poritidae</taxon>
        <taxon>Porites</taxon>
    </lineage>
</organism>
<dbReference type="PANTHER" id="PTHR10704:SF44">
    <property type="entry name" value="LD35051P-RELATED"/>
    <property type="match status" value="1"/>
</dbReference>
<dbReference type="EMBL" id="CALNXI010000725">
    <property type="protein sequence ID" value="CAH3040906.1"/>
    <property type="molecule type" value="Genomic_DNA"/>
</dbReference>
<accession>A0ABN8N1K7</accession>
<evidence type="ECO:0000313" key="3">
    <source>
        <dbReference type="EMBL" id="CAH3040906.1"/>
    </source>
</evidence>
<keyword evidence="4" id="KW-1185">Reference proteome</keyword>
<dbReference type="PANTHER" id="PTHR10704">
    <property type="entry name" value="CARBOHYDRATE SULFOTRANSFERASE"/>
    <property type="match status" value="1"/>
</dbReference>
<evidence type="ECO:0000313" key="4">
    <source>
        <dbReference type="Proteomes" id="UP001159427"/>
    </source>
</evidence>
<dbReference type="Gene3D" id="3.40.50.300">
    <property type="entry name" value="P-loop containing nucleotide triphosphate hydrolases"/>
    <property type="match status" value="1"/>
</dbReference>
<dbReference type="Proteomes" id="UP001159427">
    <property type="component" value="Unassembled WGS sequence"/>
</dbReference>
<keyword evidence="1" id="KW-0812">Transmembrane</keyword>
<dbReference type="InterPro" id="IPR000863">
    <property type="entry name" value="Sulfotransferase_dom"/>
</dbReference>